<reference evidence="1 2" key="1">
    <citation type="submission" date="2019-02" db="EMBL/GenBank/DDBJ databases">
        <title>WGS of Pseudoxanthomonas species novum from clinical isolates.</title>
        <authorList>
            <person name="Bernier A.-M."/>
            <person name="Bernard K."/>
            <person name="Vachon A."/>
        </authorList>
    </citation>
    <scope>NUCLEOTIDE SEQUENCE [LARGE SCALE GENOMIC DNA]</scope>
    <source>
        <strain evidence="1 2">NML171202</strain>
    </source>
</reference>
<gene>
    <name evidence="1" type="ORF">EA661_12145</name>
</gene>
<dbReference type="Proteomes" id="UP000291286">
    <property type="component" value="Unassembled WGS sequence"/>
</dbReference>
<name>A0A4V2HDV0_9GAMM</name>
<organism evidence="1 2">
    <name type="scientific">Pseudoxanthomonas winnipegensis</name>
    <dbReference type="NCBI Taxonomy" id="2480810"/>
    <lineage>
        <taxon>Bacteria</taxon>
        <taxon>Pseudomonadati</taxon>
        <taxon>Pseudomonadota</taxon>
        <taxon>Gammaproteobacteria</taxon>
        <taxon>Lysobacterales</taxon>
        <taxon>Lysobacteraceae</taxon>
        <taxon>Pseudoxanthomonas</taxon>
    </lineage>
</organism>
<dbReference type="RefSeq" id="WP_130519092.1">
    <property type="nucleotide sequence ID" value="NZ_SHMB01000004.1"/>
</dbReference>
<evidence type="ECO:0000313" key="1">
    <source>
        <dbReference type="EMBL" id="TAA29035.1"/>
    </source>
</evidence>
<comment type="caution">
    <text evidence="1">The sequence shown here is derived from an EMBL/GenBank/DDBJ whole genome shotgun (WGS) entry which is preliminary data.</text>
</comment>
<dbReference type="EMBL" id="SHMB01000004">
    <property type="protein sequence ID" value="TAA29035.1"/>
    <property type="molecule type" value="Genomic_DNA"/>
</dbReference>
<proteinExistence type="predicted"/>
<evidence type="ECO:0000313" key="2">
    <source>
        <dbReference type="Proteomes" id="UP000291286"/>
    </source>
</evidence>
<protein>
    <submittedName>
        <fullName evidence="1">Uncharacterized protein</fullName>
    </submittedName>
</protein>
<accession>A0A4V2HDV0</accession>
<dbReference type="AlphaFoldDB" id="A0A4V2HDV0"/>
<sequence length="74" mass="8463">MKTPATSRRKRFYAYQRRSGGQCYFDKNMHAHLQRYPHTIGHYHLTRFLGTSALLTAEEAAAQGWMAKPHGSPA</sequence>